<feature type="transmembrane region" description="Helical" evidence="1">
    <location>
        <begin position="21"/>
        <end position="41"/>
    </location>
</feature>
<dbReference type="InterPro" id="IPR010699">
    <property type="entry name" value="DUF1275"/>
</dbReference>
<dbReference type="PANTHER" id="PTHR37314">
    <property type="entry name" value="SLR0142 PROTEIN"/>
    <property type="match status" value="1"/>
</dbReference>
<accession>A0AAW9FQW8</accession>
<dbReference type="EMBL" id="JAVRAF010000015">
    <property type="protein sequence ID" value="MDX8305245.1"/>
    <property type="molecule type" value="Genomic_DNA"/>
</dbReference>
<feature type="transmembrane region" description="Helical" evidence="1">
    <location>
        <begin position="189"/>
        <end position="208"/>
    </location>
</feature>
<evidence type="ECO:0000313" key="2">
    <source>
        <dbReference type="EMBL" id="MDX8305245.1"/>
    </source>
</evidence>
<name>A0AAW9FQW8_9HYPH</name>
<dbReference type="Pfam" id="PF06912">
    <property type="entry name" value="DUF1275"/>
    <property type="match status" value="1"/>
</dbReference>
<reference evidence="2" key="1">
    <citation type="journal article" date="2023" name="Phytobiomes J">
        <title>Deciphering the key players within the bacterial microbiota associated with aerial crown gall tumors on rhododendron: Insights into the gallobiome.</title>
        <authorList>
            <person name="Kuzmanovic N."/>
            <person name="Nesme J."/>
            <person name="Wolf J."/>
            <person name="Neumann-Schaal M."/>
            <person name="Petersen J."/>
            <person name="Fernandez-Gnecco G."/>
            <person name="Sproeer C."/>
            <person name="Bunk B."/>
            <person name="Overmann J."/>
            <person name="Sorensen S.J."/>
            <person name="Idczak E."/>
            <person name="Smalla K."/>
        </authorList>
    </citation>
    <scope>NUCLEOTIDE SEQUENCE</scope>
    <source>
        <strain evidence="2">Rho-11.1</strain>
    </source>
</reference>
<feature type="transmembrane region" description="Helical" evidence="1">
    <location>
        <begin position="95"/>
        <end position="116"/>
    </location>
</feature>
<sequence length="254" mass="27063">MLISQGDARNERINFSLACSLAAIAGALNASAFYAVGFFAANMTGNVSALSDHLATRQCVASLFFLAIVVAFILGATLSSLLINAGRRRDIAGIYAWSILVEAILLALLGCADLWLLTKWRGSLLVLGLALLMGLQNATVTHISKAHVRTTHISGMATDLGIELGALIDIRRGQEPDGSATDVTAKLKLHAFTIAAFLIGGIIGVIIYQALSGYLLIACAVLLFLIAMAGLRKARRTLATTATRRPEWRPFGRR</sequence>
<feature type="transmembrane region" description="Helical" evidence="1">
    <location>
        <begin position="214"/>
        <end position="231"/>
    </location>
</feature>
<keyword evidence="1" id="KW-0812">Transmembrane</keyword>
<feature type="transmembrane region" description="Helical" evidence="1">
    <location>
        <begin position="122"/>
        <end position="140"/>
    </location>
</feature>
<gene>
    <name evidence="2" type="ORF">RMR22_23640</name>
</gene>
<keyword evidence="1" id="KW-1133">Transmembrane helix</keyword>
<dbReference type="AlphaFoldDB" id="A0AAW9FQW8"/>
<evidence type="ECO:0000256" key="1">
    <source>
        <dbReference type="SAM" id="Phobius"/>
    </source>
</evidence>
<organism evidence="2">
    <name type="scientific">Agrobacterium rosae</name>
    <dbReference type="NCBI Taxonomy" id="1972867"/>
    <lineage>
        <taxon>Bacteria</taxon>
        <taxon>Pseudomonadati</taxon>
        <taxon>Pseudomonadota</taxon>
        <taxon>Alphaproteobacteria</taxon>
        <taxon>Hyphomicrobiales</taxon>
        <taxon>Rhizobiaceae</taxon>
        <taxon>Rhizobium/Agrobacterium group</taxon>
        <taxon>Agrobacterium</taxon>
    </lineage>
</organism>
<keyword evidence="1" id="KW-0472">Membrane</keyword>
<dbReference type="PANTHER" id="PTHR37314:SF4">
    <property type="entry name" value="UPF0700 TRANSMEMBRANE PROTEIN YOAK"/>
    <property type="match status" value="1"/>
</dbReference>
<dbReference type="RefSeq" id="WP_320203517.1">
    <property type="nucleotide sequence ID" value="NZ_CP192782.1"/>
</dbReference>
<comment type="caution">
    <text evidence="2">The sequence shown here is derived from an EMBL/GenBank/DDBJ whole genome shotgun (WGS) entry which is preliminary data.</text>
</comment>
<feature type="transmembrane region" description="Helical" evidence="1">
    <location>
        <begin position="61"/>
        <end position="83"/>
    </location>
</feature>
<proteinExistence type="predicted"/>
<protein>
    <submittedName>
        <fullName evidence="2">YoaK family protein</fullName>
    </submittedName>
</protein>